<organism evidence="5 6">
    <name type="scientific">Eutypa lata (strain UCR-EL1)</name>
    <name type="common">Grapevine dieback disease fungus</name>
    <name type="synonym">Eutypa armeniacae</name>
    <dbReference type="NCBI Taxonomy" id="1287681"/>
    <lineage>
        <taxon>Eukaryota</taxon>
        <taxon>Fungi</taxon>
        <taxon>Dikarya</taxon>
        <taxon>Ascomycota</taxon>
        <taxon>Pezizomycotina</taxon>
        <taxon>Sordariomycetes</taxon>
        <taxon>Xylariomycetidae</taxon>
        <taxon>Xylariales</taxon>
        <taxon>Diatrypaceae</taxon>
        <taxon>Eutypa</taxon>
    </lineage>
</organism>
<dbReference type="SUPFAM" id="SSF159245">
    <property type="entry name" value="AttH-like"/>
    <property type="match status" value="1"/>
</dbReference>
<comment type="similarity">
    <text evidence="2">Belongs to the Diels-Alderase family.</text>
</comment>
<evidence type="ECO:0000256" key="2">
    <source>
        <dbReference type="ARBA" id="ARBA00046325"/>
    </source>
</evidence>
<dbReference type="OrthoDB" id="5344254at2759"/>
<keyword evidence="1" id="KW-0413">Isomerase</keyword>
<accession>M7SXG9</accession>
<dbReference type="Pfam" id="PF22903">
    <property type="entry name" value="DA_C"/>
    <property type="match status" value="1"/>
</dbReference>
<evidence type="ECO:0000313" key="6">
    <source>
        <dbReference type="Proteomes" id="UP000012174"/>
    </source>
</evidence>
<dbReference type="Pfam" id="PF24137">
    <property type="entry name" value="DA_N"/>
    <property type="match status" value="1"/>
</dbReference>
<feature type="domain" description="Diels-Alderase N-terminal" evidence="4">
    <location>
        <begin position="5"/>
        <end position="174"/>
    </location>
</feature>
<keyword evidence="6" id="KW-1185">Reference proteome</keyword>
<dbReference type="KEGG" id="ela:UCREL1_3761"/>
<proteinExistence type="inferred from homology"/>
<evidence type="ECO:0000259" key="4">
    <source>
        <dbReference type="Pfam" id="PF24137"/>
    </source>
</evidence>
<dbReference type="EMBL" id="KB706115">
    <property type="protein sequence ID" value="EMR69233.1"/>
    <property type="molecule type" value="Genomic_DNA"/>
</dbReference>
<dbReference type="InterPro" id="IPR054499">
    <property type="entry name" value="DA_C"/>
</dbReference>
<gene>
    <name evidence="5" type="ORF">UCREL1_3761</name>
</gene>
<reference evidence="6" key="1">
    <citation type="journal article" date="2013" name="Genome Announc.">
        <title>Draft genome sequence of the grapevine dieback fungus Eutypa lata UCR-EL1.</title>
        <authorList>
            <person name="Blanco-Ulate B."/>
            <person name="Rolshausen P.E."/>
            <person name="Cantu D."/>
        </authorList>
    </citation>
    <scope>NUCLEOTIDE SEQUENCE [LARGE SCALE GENOMIC DNA]</scope>
    <source>
        <strain evidence="6">UCR-EL1</strain>
    </source>
</reference>
<dbReference type="InterPro" id="IPR056402">
    <property type="entry name" value="DA_N"/>
</dbReference>
<dbReference type="OMA" id="GGHERFW"/>
<evidence type="ECO:0000259" key="3">
    <source>
        <dbReference type="Pfam" id="PF22903"/>
    </source>
</evidence>
<dbReference type="Proteomes" id="UP000012174">
    <property type="component" value="Unassembled WGS sequence"/>
</dbReference>
<dbReference type="AlphaFoldDB" id="M7SXG9"/>
<dbReference type="GO" id="GO:0016853">
    <property type="term" value="F:isomerase activity"/>
    <property type="evidence" value="ECO:0007669"/>
    <property type="project" value="UniProtKB-KW"/>
</dbReference>
<evidence type="ECO:0000313" key="5">
    <source>
        <dbReference type="EMBL" id="EMR69233.1"/>
    </source>
</evidence>
<dbReference type="HOGENOM" id="CLU_041924_1_0_1"/>
<feature type="domain" description="Diels-Alderase C-terminal" evidence="3">
    <location>
        <begin position="178"/>
        <end position="326"/>
    </location>
</feature>
<dbReference type="eggNOG" id="ENOG502SK1F">
    <property type="taxonomic scope" value="Eukaryota"/>
</dbReference>
<sequence length="333" mass="36624">MIPVYNNSAIEDWSHDAVSADGSSGMALTSSRGSIGGSPGAQRIFISVVWPNGTRYMENAFFEESNIESCPDITVGRWFNTTHDVEWEFEYTTDFKRTLVTVNTPTISGTVEIHSLVPPLYPNGLEYPHARGNTLFAPLLYWVENVPTGVVDANLTILGTPFVLHGIGGRERNWLPLSWGATSASWDMMRGVVGPYRFIAWNHRSKLEGGSQFSMVLLKGEEVVFRTERLDSSSSETWGSITQITSGPVHLASPADEDVKLPESTFTGYVINMVSPKTGEQWEFKIDFTRTVYWFPASPPAYLGGFGAKVVGGLVGGYQYEGESSGNAQELIL</sequence>
<evidence type="ECO:0000256" key="1">
    <source>
        <dbReference type="ARBA" id="ARBA00023235"/>
    </source>
</evidence>
<protein>
    <submittedName>
        <fullName evidence="5">Uncharacterized protein</fullName>
    </submittedName>
</protein>
<name>M7SXG9_EUTLA</name>